<dbReference type="InterPro" id="IPR023211">
    <property type="entry name" value="DNA_pol_palm_dom_sf"/>
</dbReference>
<evidence type="ECO:0000256" key="2">
    <source>
        <dbReference type="ARBA" id="ARBA00012417"/>
    </source>
</evidence>
<comment type="catalytic activity">
    <reaction evidence="8">
        <text>DNA(n) + a 2'-deoxyribonucleoside 5'-triphosphate = DNA(n+1) + diphosphate</text>
        <dbReference type="Rhea" id="RHEA:22508"/>
        <dbReference type="Rhea" id="RHEA-COMP:17339"/>
        <dbReference type="Rhea" id="RHEA-COMP:17340"/>
        <dbReference type="ChEBI" id="CHEBI:33019"/>
        <dbReference type="ChEBI" id="CHEBI:61560"/>
        <dbReference type="ChEBI" id="CHEBI:173112"/>
        <dbReference type="EC" id="2.7.7.7"/>
    </reaction>
</comment>
<dbReference type="GO" id="GO:0000166">
    <property type="term" value="F:nucleotide binding"/>
    <property type="evidence" value="ECO:0007669"/>
    <property type="project" value="InterPro"/>
</dbReference>
<dbReference type="GO" id="GO:0003677">
    <property type="term" value="F:DNA binding"/>
    <property type="evidence" value="ECO:0007669"/>
    <property type="project" value="UniProtKB-KW"/>
</dbReference>
<evidence type="ECO:0000259" key="9">
    <source>
        <dbReference type="Pfam" id="PF03175"/>
    </source>
</evidence>
<dbReference type="Gene3D" id="3.90.1600.10">
    <property type="entry name" value="Palm domain of DNA polymerase"/>
    <property type="match status" value="1"/>
</dbReference>
<keyword evidence="4" id="KW-0548">Nucleotidyltransferase</keyword>
<evidence type="ECO:0000256" key="3">
    <source>
        <dbReference type="ARBA" id="ARBA00022679"/>
    </source>
</evidence>
<evidence type="ECO:0000256" key="5">
    <source>
        <dbReference type="ARBA" id="ARBA00022705"/>
    </source>
</evidence>
<dbReference type="WBParaSite" id="Gr19_v10_g3803.t1">
    <property type="protein sequence ID" value="Gr19_v10_g3803.t1"/>
    <property type="gene ID" value="Gr19_v10_g3803"/>
</dbReference>
<evidence type="ECO:0000313" key="11">
    <source>
        <dbReference type="WBParaSite" id="Gr19_v10_g3803.t1"/>
    </source>
</evidence>
<feature type="domain" description="DNA-directed DNA polymerase family B mitochondria/virus" evidence="9">
    <location>
        <begin position="1127"/>
        <end position="1229"/>
    </location>
</feature>
<dbReference type="Gene3D" id="1.10.287.690">
    <property type="entry name" value="Helix hairpin bin"/>
    <property type="match status" value="1"/>
</dbReference>
<dbReference type="GO" id="GO:0006260">
    <property type="term" value="P:DNA replication"/>
    <property type="evidence" value="ECO:0007669"/>
    <property type="project" value="UniProtKB-KW"/>
</dbReference>
<evidence type="ECO:0000256" key="6">
    <source>
        <dbReference type="ARBA" id="ARBA00022932"/>
    </source>
</evidence>
<evidence type="ECO:0000256" key="7">
    <source>
        <dbReference type="ARBA" id="ARBA00023125"/>
    </source>
</evidence>
<keyword evidence="7" id="KW-0238">DNA-binding</keyword>
<keyword evidence="6" id="KW-0239">DNA-directed DNA polymerase</keyword>
<feature type="domain" description="DNA-directed DNA polymerase family B mitochondria/virus" evidence="9">
    <location>
        <begin position="633"/>
        <end position="774"/>
    </location>
</feature>
<organism evidence="10 11">
    <name type="scientific">Globodera rostochiensis</name>
    <name type="common">Golden nematode worm</name>
    <name type="synonym">Heterodera rostochiensis</name>
    <dbReference type="NCBI Taxonomy" id="31243"/>
    <lineage>
        <taxon>Eukaryota</taxon>
        <taxon>Metazoa</taxon>
        <taxon>Ecdysozoa</taxon>
        <taxon>Nematoda</taxon>
        <taxon>Chromadorea</taxon>
        <taxon>Rhabditida</taxon>
        <taxon>Tylenchina</taxon>
        <taxon>Tylenchomorpha</taxon>
        <taxon>Tylenchoidea</taxon>
        <taxon>Heteroderidae</taxon>
        <taxon>Heteroderinae</taxon>
        <taxon>Globodera</taxon>
    </lineage>
</organism>
<keyword evidence="10" id="KW-1185">Reference proteome</keyword>
<protein>
    <recommendedName>
        <fullName evidence="2">DNA-directed DNA polymerase</fullName>
        <ecNumber evidence="2">2.7.7.7</ecNumber>
    </recommendedName>
</protein>
<dbReference type="PANTHER" id="PTHR33568:SF3">
    <property type="entry name" value="DNA-DIRECTED DNA POLYMERASE"/>
    <property type="match status" value="1"/>
</dbReference>
<dbReference type="Proteomes" id="UP000887572">
    <property type="component" value="Unplaced"/>
</dbReference>
<evidence type="ECO:0000256" key="8">
    <source>
        <dbReference type="ARBA" id="ARBA00049244"/>
    </source>
</evidence>
<dbReference type="InterPro" id="IPR043502">
    <property type="entry name" value="DNA/RNA_pol_sf"/>
</dbReference>
<proteinExistence type="inferred from homology"/>
<dbReference type="InterPro" id="IPR012337">
    <property type="entry name" value="RNaseH-like_sf"/>
</dbReference>
<dbReference type="SUPFAM" id="SSF53098">
    <property type="entry name" value="Ribonuclease H-like"/>
    <property type="match status" value="1"/>
</dbReference>
<reference evidence="11" key="1">
    <citation type="submission" date="2022-11" db="UniProtKB">
        <authorList>
            <consortium name="WormBaseParasite"/>
        </authorList>
    </citation>
    <scope>IDENTIFICATION</scope>
</reference>
<name>A0A914HQU6_GLORO</name>
<dbReference type="GO" id="GO:0003887">
    <property type="term" value="F:DNA-directed DNA polymerase activity"/>
    <property type="evidence" value="ECO:0007669"/>
    <property type="project" value="UniProtKB-KW"/>
</dbReference>
<dbReference type="Gene3D" id="3.40.960.10">
    <property type="entry name" value="VSR Endonuclease"/>
    <property type="match status" value="1"/>
</dbReference>
<comment type="similarity">
    <text evidence="1">Belongs to the DNA polymerase type-B family.</text>
</comment>
<dbReference type="GO" id="GO:0042575">
    <property type="term" value="C:DNA polymerase complex"/>
    <property type="evidence" value="ECO:0007669"/>
    <property type="project" value="UniProtKB-ARBA"/>
</dbReference>
<keyword evidence="3" id="KW-0808">Transferase</keyword>
<dbReference type="EC" id="2.7.7.7" evidence="2"/>
<evidence type="ECO:0000256" key="4">
    <source>
        <dbReference type="ARBA" id="ARBA00022695"/>
    </source>
</evidence>
<evidence type="ECO:0000256" key="1">
    <source>
        <dbReference type="ARBA" id="ARBA00005755"/>
    </source>
</evidence>
<dbReference type="InterPro" id="IPR004868">
    <property type="entry name" value="DNA-dir_DNA_pol_B_mt/vir"/>
</dbReference>
<dbReference type="SUPFAM" id="SSF56672">
    <property type="entry name" value="DNA/RNA polymerases"/>
    <property type="match status" value="1"/>
</dbReference>
<dbReference type="PANTHER" id="PTHR33568">
    <property type="entry name" value="DNA POLYMERASE"/>
    <property type="match status" value="1"/>
</dbReference>
<sequence length="1419" mass="162825">MEYLPAPPMENVLERLPHEALVAAPPRPQPKKPEVNKNLDVNEFTGENWMCLAAAQASSGRFKAFRFIGRFMLNFIWGSAYPEDVLKALFSMSLAYAVKGAKGMKIVADHFIFLLSARHLDYEIALHFKKIDNTSAETILTRFEMVDQSNKSKERPSICEESFVIDITAIDSGGKRKKLAGRGRPKEFNINYTIHQGATFELTNNDNFCLFRAFEFLRMKFVLPHQRFSEYKRAPSWQLNDVRVLCGACNIDLDQPFYSVEEYGERIQAFYEQLHPGMFRLFCFETSGKMKPSWKTEVEDYQHELCVLFTEGVDGAAGHYDPIKSMGKIFNNNGNYCFGCEMPYLQPNRHNANCKWKCHNCQRVGNLFRGNCDNKNGTFFETCLACSKTFKSAECYQHHAKIIAQKAKRGKEGTTIEKSICKSSKKCPDCGVIYQIRLQDKQKGHQCGQKFCRVCLGFHAPRDCYIPYRPKAKKEKRFIFFDFECTTDFKPDPEILRFKHQVNFCYAHVTCTRCIEKDVWDKDLEKACALCGPLRFYSWAPFHYDNTDVDRHFRVDAPLAAFTKWLLHFESETLGVDPNDRRKRKRAPAKNSNILAEEVDDAESDDDDDNNWMIFGEKGEKPVSALAMTTCCYKLIPVKLAAFVKTFGLEIDGVENKKYFPHKFNKEANYDTALETLPPLEMYYPGGHFPEERKKLERWHRENFNTPFVLREVIADYCKTDVQILAHGVIKMRELFYKETFDDITDSVTIPSACMKFFVSVAHYDKQKIAIIPHLGYEKRGKQSTIARKYLKWRAEEEMRENGLTLRHVESPGGEYKFGNYSLDGMLERPGDGNNLAIEVNGCFWHACPNCFPDAAAIVAGGETAGAIRARDAKRIAQIAREFEVEIIWECHLNRLLEDTPAMKAFFDNTPDSGPIDFHDAFFGGRTGPEWLGASVILETGELLPRTIKIKDFNSLYPSRNMFTSYPVGHPTLIHFDKDVNWDHQVFRRAASPRPLRHSRLAAADEQTDALPFVPQVFGTLPQSAADREYSCPHFEDAERGFSVTIPHIELAEALKVGYRVTRVYRAYNWPLASDWSGFLFHSYLEKFLKMKFEASGYPANCSEEGISEEEAAARKQAYIDKAWSVCQVRLNPDNIKYNTGLRYVAKLCLNSLWGRFALRNRLTKTEIIDNHADLAKLLNDEKIEISSIDQLTEKFWMVCYKTKDEHVVEHDTSNVALALWTTSAARIHLLDSLCKVFCAPDGSARKDTRVLYMDTDSIFYEYETALGDPLPGGEQLGELTDEYPNHTIVEFICAGPKAYALWLRDNNTGEDQYKMKLRGITLDSDACQQINYAKMKEMVLEKWGAVDNYCSFNYPTKNFRITKEGDIFTVPLAKRFNPTVNKGVIRDHGLRVVPFGYSDWEYCQLNNPHSCNCPLTRI</sequence>
<evidence type="ECO:0000313" key="10">
    <source>
        <dbReference type="Proteomes" id="UP000887572"/>
    </source>
</evidence>
<dbReference type="Pfam" id="PF03175">
    <property type="entry name" value="DNA_pol_B_2"/>
    <property type="match status" value="2"/>
</dbReference>
<accession>A0A914HQU6</accession>
<keyword evidence="5" id="KW-0235">DNA replication</keyword>